<dbReference type="EMBL" id="GG666674">
    <property type="protein sequence ID" value="EEN44492.1"/>
    <property type="molecule type" value="Genomic_DNA"/>
</dbReference>
<dbReference type="InParanoid" id="C3ZSU0"/>
<feature type="domain" description="FIIND" evidence="4">
    <location>
        <begin position="152"/>
        <end position="478"/>
    </location>
</feature>
<evidence type="ECO:0000256" key="1">
    <source>
        <dbReference type="ARBA" id="ARBA00004514"/>
    </source>
</evidence>
<dbReference type="PANTHER" id="PTHR15077:SF9">
    <property type="entry name" value="C-TERMINAL OF ROC (COR) DOMAIN-CONTAINING PROTEIN"/>
    <property type="match status" value="1"/>
</dbReference>
<dbReference type="InterPro" id="IPR025307">
    <property type="entry name" value="FIIND_dom"/>
</dbReference>
<evidence type="ECO:0000256" key="2">
    <source>
        <dbReference type="ARBA" id="ARBA00022490"/>
    </source>
</evidence>
<dbReference type="AlphaFoldDB" id="C3ZSU0"/>
<name>C3ZSU0_BRAFL</name>
<reference evidence="5" key="1">
    <citation type="journal article" date="2008" name="Nature">
        <title>The amphioxus genome and the evolution of the chordate karyotype.</title>
        <authorList>
            <consortium name="US DOE Joint Genome Institute (JGI-PGF)"/>
            <person name="Putnam N.H."/>
            <person name="Butts T."/>
            <person name="Ferrier D.E.K."/>
            <person name="Furlong R.F."/>
            <person name="Hellsten U."/>
            <person name="Kawashima T."/>
            <person name="Robinson-Rechavi M."/>
            <person name="Shoguchi E."/>
            <person name="Terry A."/>
            <person name="Yu J.-K."/>
            <person name="Benito-Gutierrez E.L."/>
            <person name="Dubchak I."/>
            <person name="Garcia-Fernandez J."/>
            <person name="Gibson-Brown J.J."/>
            <person name="Grigoriev I.V."/>
            <person name="Horton A.C."/>
            <person name="de Jong P.J."/>
            <person name="Jurka J."/>
            <person name="Kapitonov V.V."/>
            <person name="Kohara Y."/>
            <person name="Kuroki Y."/>
            <person name="Lindquist E."/>
            <person name="Lucas S."/>
            <person name="Osoegawa K."/>
            <person name="Pennacchio L.A."/>
            <person name="Salamov A.A."/>
            <person name="Satou Y."/>
            <person name="Sauka-Spengler T."/>
            <person name="Schmutz J."/>
            <person name="Shin-I T."/>
            <person name="Toyoda A."/>
            <person name="Bronner-Fraser M."/>
            <person name="Fujiyama A."/>
            <person name="Holland L.Z."/>
            <person name="Holland P.W.H."/>
            <person name="Satoh N."/>
            <person name="Rokhsar D.S."/>
        </authorList>
    </citation>
    <scope>NUCLEOTIDE SEQUENCE [LARGE SCALE GENOMIC DNA]</scope>
    <source>
        <strain evidence="5">S238N-H82</strain>
        <tissue evidence="5">Testes</tissue>
    </source>
</reference>
<evidence type="ECO:0008006" key="6">
    <source>
        <dbReference type="Google" id="ProtNLM"/>
    </source>
</evidence>
<keyword evidence="2" id="KW-0963">Cytoplasm</keyword>
<dbReference type="InterPro" id="IPR011029">
    <property type="entry name" value="DEATH-like_dom_sf"/>
</dbReference>
<dbReference type="SMART" id="SM00005">
    <property type="entry name" value="DEATH"/>
    <property type="match status" value="1"/>
</dbReference>
<evidence type="ECO:0000259" key="4">
    <source>
        <dbReference type="PROSITE" id="PS51830"/>
    </source>
</evidence>
<dbReference type="Gene3D" id="1.10.533.10">
    <property type="entry name" value="Death Domain, Fas"/>
    <property type="match status" value="1"/>
</dbReference>
<dbReference type="CDD" id="cd01670">
    <property type="entry name" value="Death"/>
    <property type="match status" value="1"/>
</dbReference>
<dbReference type="PROSITE" id="PS51830">
    <property type="entry name" value="FIIND"/>
    <property type="match status" value="1"/>
</dbReference>
<organism>
    <name type="scientific">Branchiostoma floridae</name>
    <name type="common">Florida lancelet</name>
    <name type="synonym">Amphioxus</name>
    <dbReference type="NCBI Taxonomy" id="7739"/>
    <lineage>
        <taxon>Eukaryota</taxon>
        <taxon>Metazoa</taxon>
        <taxon>Chordata</taxon>
        <taxon>Cephalochordata</taxon>
        <taxon>Leptocardii</taxon>
        <taxon>Amphioxiformes</taxon>
        <taxon>Branchiostomatidae</taxon>
        <taxon>Branchiostoma</taxon>
    </lineage>
</organism>
<protein>
    <recommendedName>
        <fullName evidence="6">Death domain-containing protein</fullName>
    </recommendedName>
</protein>
<accession>C3ZSU0</accession>
<evidence type="ECO:0000313" key="5">
    <source>
        <dbReference type="EMBL" id="EEN44492.1"/>
    </source>
</evidence>
<dbReference type="PANTHER" id="PTHR15077">
    <property type="entry name" value="FAS-ASSOCIATING DEATH DOMAIN-CONTAINING PROTEIN FADD"/>
    <property type="match status" value="1"/>
</dbReference>
<dbReference type="PROSITE" id="PS50017">
    <property type="entry name" value="DEATH_DOMAIN"/>
    <property type="match status" value="1"/>
</dbReference>
<dbReference type="SUPFAM" id="SSF47986">
    <property type="entry name" value="DEATH domain"/>
    <property type="match status" value="1"/>
</dbReference>
<feature type="domain" description="Death" evidence="3">
    <location>
        <begin position="391"/>
        <end position="477"/>
    </location>
</feature>
<dbReference type="InterPro" id="IPR000488">
    <property type="entry name" value="Death_dom"/>
</dbReference>
<dbReference type="Gene3D" id="1.10.10.10">
    <property type="entry name" value="Winged helix-like DNA-binding domain superfamily/Winged helix DNA-binding domain"/>
    <property type="match status" value="1"/>
</dbReference>
<proteinExistence type="predicted"/>
<dbReference type="InterPro" id="IPR036388">
    <property type="entry name" value="WH-like_DNA-bd_sf"/>
</dbReference>
<dbReference type="Pfam" id="PF13553">
    <property type="entry name" value="FIIND"/>
    <property type="match status" value="1"/>
</dbReference>
<dbReference type="GO" id="GO:0005829">
    <property type="term" value="C:cytosol"/>
    <property type="evidence" value="ECO:0007669"/>
    <property type="project" value="UniProtKB-SubCell"/>
</dbReference>
<gene>
    <name evidence="5" type="ORF">BRAFLDRAFT_117008</name>
</gene>
<dbReference type="GO" id="GO:0007165">
    <property type="term" value="P:signal transduction"/>
    <property type="evidence" value="ECO:0007669"/>
    <property type="project" value="InterPro"/>
</dbReference>
<dbReference type="InterPro" id="IPR016729">
    <property type="entry name" value="FADD"/>
</dbReference>
<comment type="subcellular location">
    <subcellularLocation>
        <location evidence="1">Cytoplasm</location>
        <location evidence="1">Cytosol</location>
    </subcellularLocation>
</comment>
<sequence length="478" mass="55031">MQPSVLIVLTNKDKVSKQYISNYKRKIRRHIRGKATGKLVLPDIFAVDNTDENPLSVHAVREYIRKVARGLPLMGERIPNTWLHLRSKLTTKIKKGDAVWKFKDVARLARDPDINITDRSTLSRVLTFLHDRGDIIFLRDSTLGGDVTLQPPLVALEFQEVCPKMTKDKRWYVHLPREGKYRCKRTDLGVVTSYPLNVTYKIANWSEYSWPQGAREWMPVGPLFSIQCEDVKVSVDILLPHVLHLAEGSEITREDLRVIHVVGDFQELLLVTELTNSHAVTRFKKGSDWGLVGRTEKVSNVVRSGLLMSFRSLEDSDLSLLKVYIVSNCRAVKEFLTFEDTLDTDRFYAPFRVEVSQNLWRDTTARLHLQLLEEIDDHTKESVSELILVNMDGYFETVVNNVNYRWADLARKLGFTRGEVKAIENDNLRYPGPKEKCWEMLGVWENRTKSQDPLQDLKQALIDIGQRRTAKSLGELSN</sequence>
<evidence type="ECO:0000259" key="3">
    <source>
        <dbReference type="PROSITE" id="PS50017"/>
    </source>
</evidence>
<dbReference type="Pfam" id="PF00531">
    <property type="entry name" value="Death"/>
    <property type="match status" value="1"/>
</dbReference>